<dbReference type="GO" id="GO:0006796">
    <property type="term" value="P:phosphate-containing compound metabolic process"/>
    <property type="evidence" value="ECO:0007669"/>
    <property type="project" value="UniProtKB-ARBA"/>
</dbReference>
<keyword evidence="3 4" id="KW-0418">Kinase</keyword>
<comment type="caution">
    <text evidence="6">The sequence shown here is derived from an EMBL/GenBank/DDBJ whole genome shotgun (WGS) entry which is preliminary data.</text>
</comment>
<dbReference type="PRINTS" id="PR00990">
    <property type="entry name" value="RIBOKINASE"/>
</dbReference>
<evidence type="ECO:0000256" key="1">
    <source>
        <dbReference type="ARBA" id="ARBA00010688"/>
    </source>
</evidence>
<dbReference type="Proteomes" id="UP000284731">
    <property type="component" value="Unassembled WGS sequence"/>
</dbReference>
<dbReference type="InterPro" id="IPR002139">
    <property type="entry name" value="Ribo/fructo_kinase"/>
</dbReference>
<evidence type="ECO:0000256" key="4">
    <source>
        <dbReference type="RuleBase" id="RU003704"/>
    </source>
</evidence>
<dbReference type="InterPro" id="IPR011611">
    <property type="entry name" value="PfkB_dom"/>
</dbReference>
<dbReference type="InterPro" id="IPR002173">
    <property type="entry name" value="Carboh/pur_kinase_PfkB_CS"/>
</dbReference>
<feature type="domain" description="Carbohydrate kinase PfkB" evidence="5">
    <location>
        <begin position="17"/>
        <end position="289"/>
    </location>
</feature>
<evidence type="ECO:0000313" key="6">
    <source>
        <dbReference type="EMBL" id="RGT57852.1"/>
    </source>
</evidence>
<keyword evidence="2 4" id="KW-0808">Transferase</keyword>
<dbReference type="PROSITE" id="PS00584">
    <property type="entry name" value="PFKB_KINASES_2"/>
    <property type="match status" value="1"/>
</dbReference>
<dbReference type="GO" id="GO:0016301">
    <property type="term" value="F:kinase activity"/>
    <property type="evidence" value="ECO:0007669"/>
    <property type="project" value="UniProtKB-KW"/>
</dbReference>
<dbReference type="PANTHER" id="PTHR10584:SF166">
    <property type="entry name" value="RIBOKINASE"/>
    <property type="match status" value="1"/>
</dbReference>
<gene>
    <name evidence="6" type="ORF">DWX20_02025</name>
</gene>
<dbReference type="SUPFAM" id="SSF53613">
    <property type="entry name" value="Ribokinase-like"/>
    <property type="match status" value="1"/>
</dbReference>
<evidence type="ECO:0000259" key="5">
    <source>
        <dbReference type="Pfam" id="PF00294"/>
    </source>
</evidence>
<dbReference type="AlphaFoldDB" id="A0A412PI79"/>
<sequence length="311" mass="35446">MDDYRNMNMNMKHKQLKALVIGTTSWDTIIDIENFPKKAGTYFASARRDVLGGTASGKAINLHRLGFNVTLLTKLANDDAGRKIRASLESEGINYQYIEDETSTERHTNLINKNGERISIYTDYGKFGQDFDIIAYEKSIEEADIILLDICEFVKHLFPILKKHKHKIWVDIHDFDGINSWHQEFLPFANAVFMSSDVLETEEKVKEVVRTILRDKQFVVCTHGKKGAEYFSPDGKEIFQDIVEQFSPVDSNGAGDAFVSGYLYGAKNGFPAEICMKYATLVSGFTIASPFLYNKDLSVENLEQMYQQYFC</sequence>
<evidence type="ECO:0000313" key="7">
    <source>
        <dbReference type="Proteomes" id="UP000284731"/>
    </source>
</evidence>
<dbReference type="InterPro" id="IPR029056">
    <property type="entry name" value="Ribokinase-like"/>
</dbReference>
<dbReference type="Gene3D" id="3.40.1190.20">
    <property type="match status" value="1"/>
</dbReference>
<accession>A0A412PI79</accession>
<evidence type="ECO:0000256" key="2">
    <source>
        <dbReference type="ARBA" id="ARBA00022679"/>
    </source>
</evidence>
<reference evidence="6 7" key="1">
    <citation type="submission" date="2018-08" db="EMBL/GenBank/DDBJ databases">
        <title>A genome reference for cultivated species of the human gut microbiota.</title>
        <authorList>
            <person name="Zou Y."/>
            <person name="Xue W."/>
            <person name="Luo G."/>
        </authorList>
    </citation>
    <scope>NUCLEOTIDE SEQUENCE [LARGE SCALE GENOMIC DNA]</scope>
    <source>
        <strain evidence="6 7">AF18-46</strain>
    </source>
</reference>
<dbReference type="PANTHER" id="PTHR10584">
    <property type="entry name" value="SUGAR KINASE"/>
    <property type="match status" value="1"/>
</dbReference>
<protein>
    <submittedName>
        <fullName evidence="6">Carbohydrate kinase family protein</fullName>
    </submittedName>
</protein>
<dbReference type="EMBL" id="QRWX01000001">
    <property type="protein sequence ID" value="RGT57852.1"/>
    <property type="molecule type" value="Genomic_DNA"/>
</dbReference>
<evidence type="ECO:0000256" key="3">
    <source>
        <dbReference type="ARBA" id="ARBA00022777"/>
    </source>
</evidence>
<dbReference type="Pfam" id="PF00294">
    <property type="entry name" value="PfkB"/>
    <property type="match status" value="1"/>
</dbReference>
<proteinExistence type="inferred from homology"/>
<name>A0A412PI79_9FIRM</name>
<comment type="similarity">
    <text evidence="1 4">Belongs to the carbohydrate kinase PfkB family.</text>
</comment>
<organism evidence="6 7">
    <name type="scientific">Solobacterium moorei</name>
    <dbReference type="NCBI Taxonomy" id="102148"/>
    <lineage>
        <taxon>Bacteria</taxon>
        <taxon>Bacillati</taxon>
        <taxon>Bacillota</taxon>
        <taxon>Erysipelotrichia</taxon>
        <taxon>Erysipelotrichales</taxon>
        <taxon>Erysipelotrichaceae</taxon>
        <taxon>Solobacterium</taxon>
    </lineage>
</organism>